<dbReference type="AlphaFoldDB" id="A0AAU7U6A0"/>
<evidence type="ECO:0000313" key="1">
    <source>
        <dbReference type="EMBL" id="XBV84025.1"/>
    </source>
</evidence>
<gene>
    <name evidence="1" type="ORF">ABOD76_04880</name>
</gene>
<protein>
    <submittedName>
        <fullName evidence="1">Uncharacterized protein</fullName>
    </submittedName>
</protein>
<dbReference type="RefSeq" id="WP_350241983.1">
    <property type="nucleotide sequence ID" value="NZ_CP158298.1"/>
</dbReference>
<keyword evidence="1" id="KW-0614">Plasmid</keyword>
<dbReference type="EMBL" id="CP158298">
    <property type="protein sequence ID" value="XBV84025.1"/>
    <property type="molecule type" value="Genomic_DNA"/>
</dbReference>
<dbReference type="KEGG" id="dsc:ABOD76_04880"/>
<name>A0AAU7U6A0_9DEIO</name>
<organism evidence="1">
    <name type="scientific">Deinococcus sonorensis KR-87</name>
    <dbReference type="NCBI Taxonomy" id="694439"/>
    <lineage>
        <taxon>Bacteria</taxon>
        <taxon>Thermotogati</taxon>
        <taxon>Deinococcota</taxon>
        <taxon>Deinococci</taxon>
        <taxon>Deinococcales</taxon>
        <taxon>Deinococcaceae</taxon>
        <taxon>Deinococcus</taxon>
    </lineage>
</organism>
<geneLocation type="plasmid" evidence="1">
    <name>pDson03</name>
</geneLocation>
<accession>A0AAU7U6A0</accession>
<reference evidence="1" key="1">
    <citation type="submission" date="2024-06" db="EMBL/GenBank/DDBJ databases">
        <title>Draft Genome Sequence of Deinococcus sonorensis Type Strain KR-87, a Biofilm Producing Representative of the Genus Deinococcus.</title>
        <authorList>
            <person name="Boren L.S."/>
            <person name="Grosso R.A."/>
            <person name="Hugenberg-Cox A.N."/>
            <person name="Hill J.T.E."/>
            <person name="Albert C.M."/>
            <person name="Tuohy J.M."/>
        </authorList>
    </citation>
    <scope>NUCLEOTIDE SEQUENCE</scope>
    <source>
        <strain evidence="1">KR-87</strain>
        <plasmid evidence="1">pDson03</plasmid>
    </source>
</reference>
<sequence length="91" mass="10331">MIAFHPHLFVRIEELGGPRAPMPLPLQSGFSLDRLYRVVGVYNANESSDAFFILPNDRGELWFICQRHLRFGALVDTPAHHLPSMELQASD</sequence>
<proteinExistence type="predicted"/>